<evidence type="ECO:0000313" key="2">
    <source>
        <dbReference type="Proteomes" id="UP000492821"/>
    </source>
</evidence>
<keyword evidence="1" id="KW-0732">Signal</keyword>
<dbReference type="Proteomes" id="UP000492821">
    <property type="component" value="Unassembled WGS sequence"/>
</dbReference>
<protein>
    <submittedName>
        <fullName evidence="3">Secreted protein</fullName>
    </submittedName>
</protein>
<dbReference type="WBParaSite" id="Pan_g6641.t1">
    <property type="protein sequence ID" value="Pan_g6641.t1"/>
    <property type="gene ID" value="Pan_g6641"/>
</dbReference>
<proteinExistence type="predicted"/>
<reference evidence="3" key="2">
    <citation type="submission" date="2020-10" db="UniProtKB">
        <authorList>
            <consortium name="WormBaseParasite"/>
        </authorList>
    </citation>
    <scope>IDENTIFICATION</scope>
</reference>
<feature type="signal peptide" evidence="1">
    <location>
        <begin position="1"/>
        <end position="16"/>
    </location>
</feature>
<accession>A0A7E5A0N7</accession>
<name>A0A7E5A0N7_PANRE</name>
<evidence type="ECO:0000256" key="1">
    <source>
        <dbReference type="SAM" id="SignalP"/>
    </source>
</evidence>
<organism evidence="2 3">
    <name type="scientific">Panagrellus redivivus</name>
    <name type="common">Microworm</name>
    <dbReference type="NCBI Taxonomy" id="6233"/>
    <lineage>
        <taxon>Eukaryota</taxon>
        <taxon>Metazoa</taxon>
        <taxon>Ecdysozoa</taxon>
        <taxon>Nematoda</taxon>
        <taxon>Chromadorea</taxon>
        <taxon>Rhabditida</taxon>
        <taxon>Tylenchina</taxon>
        <taxon>Panagrolaimomorpha</taxon>
        <taxon>Panagrolaimoidea</taxon>
        <taxon>Panagrolaimidae</taxon>
        <taxon>Panagrellus</taxon>
    </lineage>
</organism>
<dbReference type="AlphaFoldDB" id="A0A7E5A0N7"/>
<reference evidence="2" key="1">
    <citation type="journal article" date="2013" name="Genetics">
        <title>The draft genome and transcriptome of Panagrellus redivivus are shaped by the harsh demands of a free-living lifestyle.</title>
        <authorList>
            <person name="Srinivasan J."/>
            <person name="Dillman A.R."/>
            <person name="Macchietto M.G."/>
            <person name="Heikkinen L."/>
            <person name="Lakso M."/>
            <person name="Fracchia K.M."/>
            <person name="Antoshechkin I."/>
            <person name="Mortazavi A."/>
            <person name="Wong G."/>
            <person name="Sternberg P.W."/>
        </authorList>
    </citation>
    <scope>NUCLEOTIDE SEQUENCE [LARGE SCALE GENOMIC DNA]</scope>
    <source>
        <strain evidence="2">MT8872</strain>
    </source>
</reference>
<sequence length="143" mass="16132">MRRLLVLLLILPVISAYTNWYSMKARVLCHGAPYYGEAEMMVDYGLSTPLAFRPFSYKTLVVVDGWLNATIESSVMFGIGLNVVVYHMKITHECYCPPNTVHNTVEHDTRTSNHHDSKEDSEAHPWNIGVIELSQDCPGFLSG</sequence>
<evidence type="ECO:0000313" key="3">
    <source>
        <dbReference type="WBParaSite" id="Pan_g6641.t1"/>
    </source>
</evidence>
<feature type="chain" id="PRO_5029013565" evidence="1">
    <location>
        <begin position="17"/>
        <end position="143"/>
    </location>
</feature>
<keyword evidence="2" id="KW-1185">Reference proteome</keyword>